<evidence type="ECO:0000256" key="3">
    <source>
        <dbReference type="ARBA" id="ARBA00022989"/>
    </source>
</evidence>
<evidence type="ECO:0000259" key="7">
    <source>
        <dbReference type="Pfam" id="PF20520"/>
    </source>
</evidence>
<organism evidence="8 9">
    <name type="scientific">Cuscuta europaea</name>
    <name type="common">European dodder</name>
    <dbReference type="NCBI Taxonomy" id="41803"/>
    <lineage>
        <taxon>Eukaryota</taxon>
        <taxon>Viridiplantae</taxon>
        <taxon>Streptophyta</taxon>
        <taxon>Embryophyta</taxon>
        <taxon>Tracheophyta</taxon>
        <taxon>Spermatophyta</taxon>
        <taxon>Magnoliopsida</taxon>
        <taxon>eudicotyledons</taxon>
        <taxon>Gunneridae</taxon>
        <taxon>Pentapetalae</taxon>
        <taxon>asterids</taxon>
        <taxon>lamiids</taxon>
        <taxon>Solanales</taxon>
        <taxon>Convolvulaceae</taxon>
        <taxon>Cuscuteae</taxon>
        <taxon>Cuscuta</taxon>
        <taxon>Cuscuta subgen. Cuscuta</taxon>
    </lineage>
</organism>
<comment type="caution">
    <text evidence="8">The sequence shown here is derived from an EMBL/GenBank/DDBJ whole genome shotgun (WGS) entry which is preliminary data.</text>
</comment>
<dbReference type="Pfam" id="PF20520">
    <property type="entry name" value="Ac45-VOA1_TM"/>
    <property type="match status" value="1"/>
</dbReference>
<evidence type="ECO:0000256" key="4">
    <source>
        <dbReference type="ARBA" id="ARBA00023136"/>
    </source>
</evidence>
<keyword evidence="9" id="KW-1185">Reference proteome</keyword>
<keyword evidence="4 5" id="KW-0472">Membrane</keyword>
<dbReference type="Proteomes" id="UP001152484">
    <property type="component" value="Unassembled WGS sequence"/>
</dbReference>
<dbReference type="GO" id="GO:0016020">
    <property type="term" value="C:membrane"/>
    <property type="evidence" value="ECO:0007669"/>
    <property type="project" value="UniProtKB-SubCell"/>
</dbReference>
<accession>A0A9P0VQR9</accession>
<dbReference type="EMBL" id="CAMAPE010000001">
    <property type="protein sequence ID" value="CAH9051118.1"/>
    <property type="molecule type" value="Genomic_DNA"/>
</dbReference>
<keyword evidence="3 5" id="KW-1133">Transmembrane helix</keyword>
<dbReference type="InterPro" id="IPR046756">
    <property type="entry name" value="VAS1/VOA1_TM"/>
</dbReference>
<evidence type="ECO:0000313" key="9">
    <source>
        <dbReference type="Proteomes" id="UP001152484"/>
    </source>
</evidence>
<dbReference type="PANTHER" id="PTHR35285:SF1">
    <property type="entry name" value="2-C-METHYL-D-ERYTHRITOL 4-PHOSPHATE CYTIDYLYLTRANSFERASE"/>
    <property type="match status" value="1"/>
</dbReference>
<evidence type="ECO:0000256" key="1">
    <source>
        <dbReference type="ARBA" id="ARBA00004167"/>
    </source>
</evidence>
<sequence length="318" mass="34635">MRALTVFLVTVLAVTIQFLPGLTLPSMGPSILWSPHQDGFSTSQTVDYRTLSPKDLVKSVMSEGCWSKLLCSNKGAQQPLDIGLVFVGKELQSRDLSRPGKADSSLISLLKASFFTSNFSVAFPYIAISEEEGHSVESSFVSVFSETCGNDLETHRLAFSESCSVDGDSFNKLPDIISVQKYLLSRMEKRSKGHTDLIVLCHSGSSVMEGLGEEASEGQVLTQLISYMEQLDAKYSVLYVPDVLTSIQYPSDRGLERFLAEGSFDSGSGNVTCDGVCHIKATFLESILVAFVLLIILISGLCCMMGIDTPTRFETPTD</sequence>
<feature type="transmembrane region" description="Helical" evidence="5">
    <location>
        <begin position="287"/>
        <end position="307"/>
    </location>
</feature>
<reference evidence="8" key="1">
    <citation type="submission" date="2022-07" db="EMBL/GenBank/DDBJ databases">
        <authorList>
            <person name="Macas J."/>
            <person name="Novak P."/>
            <person name="Neumann P."/>
        </authorList>
    </citation>
    <scope>NUCLEOTIDE SEQUENCE</scope>
</reference>
<dbReference type="OrthoDB" id="2018140at2759"/>
<keyword evidence="6" id="KW-0732">Signal</keyword>
<feature type="chain" id="PRO_5040137416" description="V-type proton ATPase subunit S1/VOA1 transmembrane domain-containing protein" evidence="6">
    <location>
        <begin position="24"/>
        <end position="318"/>
    </location>
</feature>
<protein>
    <recommendedName>
        <fullName evidence="7">V-type proton ATPase subunit S1/VOA1 transmembrane domain-containing protein</fullName>
    </recommendedName>
</protein>
<gene>
    <name evidence="8" type="ORF">CEURO_LOCUS169</name>
</gene>
<evidence type="ECO:0000256" key="2">
    <source>
        <dbReference type="ARBA" id="ARBA00022692"/>
    </source>
</evidence>
<feature type="domain" description="V-type proton ATPase subunit S1/VOA1 transmembrane" evidence="7">
    <location>
        <begin position="285"/>
        <end position="314"/>
    </location>
</feature>
<dbReference type="AlphaFoldDB" id="A0A9P0VQR9"/>
<comment type="subcellular location">
    <subcellularLocation>
        <location evidence="1">Membrane</location>
        <topology evidence="1">Single-pass membrane protein</topology>
    </subcellularLocation>
</comment>
<feature type="signal peptide" evidence="6">
    <location>
        <begin position="1"/>
        <end position="23"/>
    </location>
</feature>
<dbReference type="PANTHER" id="PTHR35285">
    <property type="entry name" value="2-C-METHYL-D-ERYTHRITOL 4-PHOSPHATE CYTIDYLYLTRANSFERASE"/>
    <property type="match status" value="1"/>
</dbReference>
<evidence type="ECO:0000313" key="8">
    <source>
        <dbReference type="EMBL" id="CAH9051118.1"/>
    </source>
</evidence>
<name>A0A9P0VQR9_CUSEU</name>
<keyword evidence="2 5" id="KW-0812">Transmembrane</keyword>
<evidence type="ECO:0000256" key="5">
    <source>
        <dbReference type="SAM" id="Phobius"/>
    </source>
</evidence>
<evidence type="ECO:0000256" key="6">
    <source>
        <dbReference type="SAM" id="SignalP"/>
    </source>
</evidence>
<proteinExistence type="predicted"/>